<dbReference type="SUPFAM" id="SSF52402">
    <property type="entry name" value="Adenine nucleotide alpha hydrolases-like"/>
    <property type="match status" value="1"/>
</dbReference>
<dbReference type="PANTHER" id="PTHR46268">
    <property type="entry name" value="STRESS RESPONSE PROTEIN NHAX"/>
    <property type="match status" value="1"/>
</dbReference>
<feature type="domain" description="UspA" evidence="2">
    <location>
        <begin position="1"/>
        <end position="143"/>
    </location>
</feature>
<evidence type="ECO:0000256" key="1">
    <source>
        <dbReference type="ARBA" id="ARBA00008791"/>
    </source>
</evidence>
<gene>
    <name evidence="3" type="ORF">BV494_09900</name>
</gene>
<dbReference type="InterPro" id="IPR006015">
    <property type="entry name" value="Universal_stress_UspA"/>
</dbReference>
<accession>A0A2L1UQK5</accession>
<name>A0A2L1UQK5_9GAMM</name>
<dbReference type="InterPro" id="IPR006016">
    <property type="entry name" value="UspA"/>
</dbReference>
<dbReference type="RefSeq" id="WP_104922730.1">
    <property type="nucleotide sequence ID" value="NZ_CP019062.1"/>
</dbReference>
<dbReference type="PANTHER" id="PTHR46268:SF15">
    <property type="entry name" value="UNIVERSAL STRESS PROTEIN HP_0031"/>
    <property type="match status" value="1"/>
</dbReference>
<proteinExistence type="inferred from homology"/>
<protein>
    <submittedName>
        <fullName evidence="3">Universal stress protein UspA</fullName>
    </submittedName>
</protein>
<dbReference type="KEGG" id="rox:BV494_09900"/>
<sequence>MFDVILLAVDGSRQTKFVVDLSRQLARGHNSTVYVTCCIDESYALEENGDTPGEVTDYPPAEEEQNTARAVVGQALKTLAQAGIQAKGNIIVGNAGEALVAEAVKRQASVIVMGHRQLSAFGRIMKGSVSAEVIARSPCPVMVEVRGN</sequence>
<dbReference type="Gene3D" id="3.40.50.620">
    <property type="entry name" value="HUPs"/>
    <property type="match status" value="1"/>
</dbReference>
<dbReference type="PRINTS" id="PR01438">
    <property type="entry name" value="UNVRSLSTRESS"/>
</dbReference>
<evidence type="ECO:0000259" key="2">
    <source>
        <dbReference type="Pfam" id="PF00582"/>
    </source>
</evidence>
<dbReference type="EMBL" id="CP019062">
    <property type="protein sequence ID" value="AVF35230.1"/>
    <property type="molecule type" value="Genomic_DNA"/>
</dbReference>
<dbReference type="CDD" id="cd00293">
    <property type="entry name" value="USP-like"/>
    <property type="match status" value="1"/>
</dbReference>
<keyword evidence="4" id="KW-1185">Reference proteome</keyword>
<dbReference type="Pfam" id="PF00582">
    <property type="entry name" value="Usp"/>
    <property type="match status" value="1"/>
</dbReference>
<comment type="similarity">
    <text evidence="1">Belongs to the universal stress protein A family.</text>
</comment>
<dbReference type="AlphaFoldDB" id="A0A2L1UQK5"/>
<dbReference type="OrthoDB" id="5781119at2"/>
<evidence type="ECO:0000313" key="3">
    <source>
        <dbReference type="EMBL" id="AVF35230.1"/>
    </source>
</evidence>
<dbReference type="InterPro" id="IPR014729">
    <property type="entry name" value="Rossmann-like_a/b/a_fold"/>
</dbReference>
<organism evidence="3 4">
    <name type="scientific">Rahnella sikkimica</name>
    <dbReference type="NCBI Taxonomy" id="1805933"/>
    <lineage>
        <taxon>Bacteria</taxon>
        <taxon>Pseudomonadati</taxon>
        <taxon>Pseudomonadota</taxon>
        <taxon>Gammaproteobacteria</taxon>
        <taxon>Enterobacterales</taxon>
        <taxon>Yersiniaceae</taxon>
        <taxon>Rahnella</taxon>
    </lineage>
</organism>
<dbReference type="Proteomes" id="UP000239197">
    <property type="component" value="Chromosome"/>
</dbReference>
<evidence type="ECO:0000313" key="4">
    <source>
        <dbReference type="Proteomes" id="UP000239197"/>
    </source>
</evidence>
<reference evidence="4" key="1">
    <citation type="submission" date="2017-01" db="EMBL/GenBank/DDBJ databases">
        <title>Genome sequence of Rouxiella sp. ERMR1:05.</title>
        <authorList>
            <person name="Kumar R."/>
            <person name="Singh D."/>
            <person name="Kumar S."/>
        </authorList>
    </citation>
    <scope>NUCLEOTIDE SEQUENCE [LARGE SCALE GENOMIC DNA]</scope>
    <source>
        <strain evidence="4">ERMR1:05</strain>
    </source>
</reference>